<gene>
    <name evidence="1" type="ORF">NME_2021</name>
</gene>
<name>C6SFF2_NEIME</name>
<accession>C6SFF2</accession>
<sequence>MAKMMKWAAVAAVAAAAVWGGWSYLKPRAAGCLYYGNGQARRHQPDGFCNRGDFAVQPGIGRRAGIGAD</sequence>
<organism evidence="1">
    <name type="scientific">Neisseria meningitidis alpha153</name>
    <dbReference type="NCBI Taxonomy" id="663926"/>
    <lineage>
        <taxon>Bacteria</taxon>
        <taxon>Pseudomonadati</taxon>
        <taxon>Pseudomonadota</taxon>
        <taxon>Betaproteobacteria</taxon>
        <taxon>Neisseriales</taxon>
        <taxon>Neisseriaceae</taxon>
        <taxon>Neisseria</taxon>
    </lineage>
</organism>
<dbReference type="AlphaFoldDB" id="C6SFF2"/>
<evidence type="ECO:0000313" key="1">
    <source>
        <dbReference type="EMBL" id="CBA08985.1"/>
    </source>
</evidence>
<dbReference type="EMBL" id="AM889137">
    <property type="protein sequence ID" value="CBA08985.1"/>
    <property type="molecule type" value="Genomic_DNA"/>
</dbReference>
<proteinExistence type="predicted"/>
<protein>
    <submittedName>
        <fullName evidence="1">Uncharacterized protein</fullName>
    </submittedName>
</protein>
<reference evidence="1" key="1">
    <citation type="journal article" date="2008" name="Proc. Natl. Acad. Sci. U.S.A.">
        <title>Whole-genome comparison of disease and carriage strains provides insights into virulence evolution in Neisseria meningitidis.</title>
        <authorList>
            <person name="Schoen C."/>
            <person name="Blom J."/>
            <person name="Claus H."/>
            <person name="Schramm-Glueck A."/>
            <person name="Brandt P."/>
            <person name="Mueller T."/>
            <person name="Goesmann A."/>
            <person name="Joseph B."/>
            <person name="Konietzny S."/>
            <person name="Kurzai O."/>
            <person name="Schmitt C."/>
            <person name="Friedrich T."/>
            <person name="Linke B."/>
            <person name="Vogel U."/>
            <person name="Frosch M."/>
        </authorList>
    </citation>
    <scope>NUCLEOTIDE SEQUENCE</scope>
    <source>
        <strain evidence="1">Alpha153</strain>
    </source>
</reference>